<keyword evidence="2" id="KW-1185">Reference proteome</keyword>
<dbReference type="OrthoDB" id="2449280at2759"/>
<dbReference type="Proteomes" id="UP000266673">
    <property type="component" value="Unassembled WGS sequence"/>
</dbReference>
<evidence type="ECO:0000313" key="2">
    <source>
        <dbReference type="Proteomes" id="UP000266673"/>
    </source>
</evidence>
<reference evidence="1 2" key="1">
    <citation type="submission" date="2018-06" db="EMBL/GenBank/DDBJ databases">
        <title>Comparative genomics reveals the genomic features of Rhizophagus irregularis, R. cerebriforme, R. diaphanum and Gigaspora rosea, and their symbiotic lifestyle signature.</title>
        <authorList>
            <person name="Morin E."/>
            <person name="San Clemente H."/>
            <person name="Chen E.C.H."/>
            <person name="De La Providencia I."/>
            <person name="Hainaut M."/>
            <person name="Kuo A."/>
            <person name="Kohler A."/>
            <person name="Murat C."/>
            <person name="Tang N."/>
            <person name="Roy S."/>
            <person name="Loubradou J."/>
            <person name="Henrissat B."/>
            <person name="Grigoriev I.V."/>
            <person name="Corradi N."/>
            <person name="Roux C."/>
            <person name="Martin F.M."/>
        </authorList>
    </citation>
    <scope>NUCLEOTIDE SEQUENCE [LARGE SCALE GENOMIC DNA]</scope>
    <source>
        <strain evidence="1 2">DAOM 194757</strain>
    </source>
</reference>
<name>A0A397VQH5_9GLOM</name>
<organism evidence="1 2">
    <name type="scientific">Gigaspora rosea</name>
    <dbReference type="NCBI Taxonomy" id="44941"/>
    <lineage>
        <taxon>Eukaryota</taxon>
        <taxon>Fungi</taxon>
        <taxon>Fungi incertae sedis</taxon>
        <taxon>Mucoromycota</taxon>
        <taxon>Glomeromycotina</taxon>
        <taxon>Glomeromycetes</taxon>
        <taxon>Diversisporales</taxon>
        <taxon>Gigasporaceae</taxon>
        <taxon>Gigaspora</taxon>
    </lineage>
</organism>
<sequence length="109" mass="11896">MSVQVLKGLGFSDSVVMSITRHKMQQGLASYERPKMVMQQQGLSGFFNALSNVTCSQPESVETDQGTSNQATTSKGIYGDFTLASDYVTFDTDMLDDDLTTNNNLPKSP</sequence>
<proteinExistence type="predicted"/>
<dbReference type="AlphaFoldDB" id="A0A397VQH5"/>
<protein>
    <submittedName>
        <fullName evidence="1">Uncharacterized protein</fullName>
    </submittedName>
</protein>
<comment type="caution">
    <text evidence="1">The sequence shown here is derived from an EMBL/GenBank/DDBJ whole genome shotgun (WGS) entry which is preliminary data.</text>
</comment>
<dbReference type="EMBL" id="QKWP01000362">
    <property type="protein sequence ID" value="RIB21426.1"/>
    <property type="molecule type" value="Genomic_DNA"/>
</dbReference>
<accession>A0A397VQH5</accession>
<gene>
    <name evidence="1" type="ORF">C2G38_2176706</name>
</gene>
<evidence type="ECO:0000313" key="1">
    <source>
        <dbReference type="EMBL" id="RIB21426.1"/>
    </source>
</evidence>